<proteinExistence type="predicted"/>
<accession>A0A9K3CTR0</accession>
<evidence type="ECO:0000313" key="2">
    <source>
        <dbReference type="EMBL" id="GIQ79823.1"/>
    </source>
</evidence>
<dbReference type="EMBL" id="BDIP01000713">
    <property type="protein sequence ID" value="GIQ82491.1"/>
    <property type="molecule type" value="Genomic_DNA"/>
</dbReference>
<evidence type="ECO:0000313" key="4">
    <source>
        <dbReference type="Proteomes" id="UP000265618"/>
    </source>
</evidence>
<dbReference type="SUPFAM" id="SSF75011">
    <property type="entry name" value="3-carboxy-cis,cis-mucoante lactonizing enzyme"/>
    <property type="match status" value="1"/>
</dbReference>
<name>A0A9K3CTR0_9EUKA</name>
<gene>
    <name evidence="2" type="ORF">KIPB_000522</name>
    <name evidence="3" type="ORF">KIPB_003642</name>
</gene>
<dbReference type="Gene3D" id="2.60.40.10">
    <property type="entry name" value="Immunoglobulins"/>
    <property type="match status" value="1"/>
</dbReference>
<feature type="region of interest" description="Disordered" evidence="1">
    <location>
        <begin position="1571"/>
        <end position="1613"/>
    </location>
</feature>
<protein>
    <recommendedName>
        <fullName evidence="5">Ig-like domain-containing protein</fullName>
    </recommendedName>
</protein>
<dbReference type="InterPro" id="IPR013783">
    <property type="entry name" value="Ig-like_fold"/>
</dbReference>
<organism evidence="3 4">
    <name type="scientific">Kipferlia bialata</name>
    <dbReference type="NCBI Taxonomy" id="797122"/>
    <lineage>
        <taxon>Eukaryota</taxon>
        <taxon>Metamonada</taxon>
        <taxon>Carpediemonas-like organisms</taxon>
        <taxon>Kipferlia</taxon>
    </lineage>
</organism>
<feature type="region of interest" description="Disordered" evidence="1">
    <location>
        <begin position="1343"/>
        <end position="1363"/>
    </location>
</feature>
<reference evidence="3 4" key="2">
    <citation type="journal article" date="2018" name="PLoS ONE">
        <title>The draft genome of Kipferlia bialata reveals reductive genome evolution in fornicate parasites.</title>
        <authorList>
            <person name="Tanifuji G."/>
            <person name="Takabayashi S."/>
            <person name="Kume K."/>
            <person name="Takagi M."/>
            <person name="Nakayama T."/>
            <person name="Kamikawa R."/>
            <person name="Inagaki Y."/>
            <person name="Hashimoto T."/>
        </authorList>
    </citation>
    <scope>NUCLEOTIDE SEQUENCE [LARGE SCALE GENOMIC DNA]</scope>
    <source>
        <strain evidence="3">NY0173</strain>
    </source>
</reference>
<dbReference type="Proteomes" id="UP000265618">
    <property type="component" value="Unassembled WGS sequence"/>
</dbReference>
<feature type="compositionally biased region" description="Basic and acidic residues" evidence="1">
    <location>
        <begin position="1602"/>
        <end position="1613"/>
    </location>
</feature>
<evidence type="ECO:0008006" key="5">
    <source>
        <dbReference type="Google" id="ProtNLM"/>
    </source>
</evidence>
<comment type="caution">
    <text evidence="3">The sequence shown here is derived from an EMBL/GenBank/DDBJ whole genome shotgun (WGS) entry which is preliminary data.</text>
</comment>
<reference evidence="3" key="1">
    <citation type="submission" date="2016-10" db="EMBL/GenBank/DDBJ databases">
        <authorList>
            <person name="Tanifuji G."/>
            <person name="Kume K."/>
            <person name="Nakayama T."/>
            <person name="Takabayashi S."/>
            <person name="Hashimoto T."/>
        </authorList>
    </citation>
    <scope>NUCLEOTIDE SEQUENCE</scope>
    <source>
        <strain evidence="3">NY0173</strain>
    </source>
</reference>
<evidence type="ECO:0000256" key="1">
    <source>
        <dbReference type="SAM" id="MobiDB-lite"/>
    </source>
</evidence>
<dbReference type="EMBL" id="BDIP01000061">
    <property type="protein sequence ID" value="GIQ79823.1"/>
    <property type="molecule type" value="Genomic_DNA"/>
</dbReference>
<sequence length="1613" mass="170360">MDMHGTWACVGSWKYTDVYVFHYVEGDNEWKLVQTISGGSIGRGVALSENQLLITDYSYTTPGSVLRYTLNTAGTQFSLAQTIPVAEAGKNRNAGPDEIAVSPDGTSFATSFIYFSNTSDSGAVAVYTADGSGDFALNESFSGVQVSGTGRLKMSDTCVAVTVAGATVPTLYCLSEGSWTEGEQLPSEYILGVTDFSFGDDNTLVVTTTNTYPEVKGFYTAFTRDASGVWSLSLQAVGTGTSTDIERAIGHGVAALDAGTLLLSGDASSASVGSVSYAGKLFQVATNPSTPSLAPGAITFPGSADGVYDYYRRSSLCCQVEGADGSETVRAYSTRDRTTSKEAVWDETEQQFCVASDDDDFRFSVASDYVFIAGECDLGYPYKDDIDVQICQSTSHATASIVWGDVASFPDTHVYKDDGTTFELRPVNSEGTRITDQWRTFSVRWASTPDATPVTAVYDKFASPTSAYVVDMGGSLPPMGEHLLTIDGGDTVDAKVVVYGDPDTEQCKVYSEKGSFIAGGQVNKLTVEVRDSLGQYCHNVSAYQQGIKLVVPAACGEAEVEYALSHTNGVEGNFYYNNFTFECNDTDSVSLLLLGVTPFGPIPIPMANPLTAVLSAAEGTEVTAGTDSSSRFTLADAEGNALWHQKALYFSYIDDRATARSSFWVFKDQQYMVMLGSTATVPTQTVYSWYTPFEDEFRLEPIDVPVVVGPPDADESVITVPDSVTVNEDVTISVVLKSSAGAVNPDTYTVTVEWIDADDEVYSTATASAADTTTGVRTATLAAPTISGYDAAKVAVSVDGTFLLYSRTVDVVAGEKDATQTTIEMSPYGGYTDYRAGGKVEVWCRIRDQYGNGIRARVPGVEMRLYDGLPQEVVEAGFHYQQSGSIGTYRAVLDLSLATVTAVKVYTGPSDSELTEFVSSPLTVVANSASSSTSTLTVPTAPVEAGVGYDVTLTALDSYGNIAPFKSDLTMMVYLGRVRKDTVVPSFEASTGVYTFPSTSACDQTVGDYTIKMVSGNFIWITSPTTVSIEAAAPLASATTVVQTSSSPSTAGSMYTVQVKLYDSYGNDVTEMHSLDAAWSEGETSVAIVGSYYQGCYYIYSTGAVDQVVGTYTLSMALDSVPLADPGVSFTVVPAAPSAAVSTIRAPKTAVVAGVGYAVTVLLKDEYGNIHTTAKSLVGSFSAPGLSTLSGNLSNSFVFDQGSSTYTLDSWAPVDTVADDITCTIGIDGTYFTSRVVTVVPSSVVHAPSSEVTLPASAVTAAEGFVATVTLRDQYANDITTSRTVTFTFTGMSLSVPITASFDAAVPLYTATSTDAFHNTAGTYAVSVALDGEPHFIPDAGTVTIDPADPDPDASTITTPTRPRKGTSSFWVTLVDTVGNVITGDDTGSYASKATAPATTVTVTGKDWAQSAPALWDPSLSLFVAEILIEHSGDASYAASVEGVSDFAIAEEVKVSISSTEKGFAIGIPCVLVVAGAVLCYVFWEVVSAFVEHHLGKRDTKEGEVKLDEPLDAVPVGSDNHCTQAAEAYAIESMPVPQVVLVPVVPVAPMPVLMPVSTTPQDSLEDIERVRSTAALIDEATDSEGDGEREAEAGNGGSEPSMSERSEDRSDLV</sequence>
<evidence type="ECO:0000313" key="3">
    <source>
        <dbReference type="EMBL" id="GIQ82491.1"/>
    </source>
</evidence>
<keyword evidence="4" id="KW-1185">Reference proteome</keyword>